<comment type="caution">
    <text evidence="2">The sequence shown here is derived from an EMBL/GenBank/DDBJ whole genome shotgun (WGS) entry which is preliminary data.</text>
</comment>
<proteinExistence type="predicted"/>
<sequence>MVKPTFFIIHLTFIALYGINCEKNCDDLGVLLYEDLGCRAIKKDGQDCPIKYECDDFTRNKDYCLFRGRNYEVYQQIDNNITYEACNVGCFCNNATTER</sequence>
<keyword evidence="1" id="KW-0732">Signal</keyword>
<name>A0AAV8XTP3_9CUCU</name>
<dbReference type="AlphaFoldDB" id="A0AAV8XTP3"/>
<dbReference type="EMBL" id="JANEYF010002761">
    <property type="protein sequence ID" value="KAJ8942464.1"/>
    <property type="molecule type" value="Genomic_DNA"/>
</dbReference>
<evidence type="ECO:0000313" key="2">
    <source>
        <dbReference type="EMBL" id="KAJ8942464.1"/>
    </source>
</evidence>
<keyword evidence="3" id="KW-1185">Reference proteome</keyword>
<feature type="signal peptide" evidence="1">
    <location>
        <begin position="1"/>
        <end position="21"/>
    </location>
</feature>
<protein>
    <submittedName>
        <fullName evidence="2">Uncharacterized protein</fullName>
    </submittedName>
</protein>
<accession>A0AAV8XTP3</accession>
<feature type="chain" id="PRO_5043631064" evidence="1">
    <location>
        <begin position="22"/>
        <end position="99"/>
    </location>
</feature>
<organism evidence="2 3">
    <name type="scientific">Rhamnusium bicolor</name>
    <dbReference type="NCBI Taxonomy" id="1586634"/>
    <lineage>
        <taxon>Eukaryota</taxon>
        <taxon>Metazoa</taxon>
        <taxon>Ecdysozoa</taxon>
        <taxon>Arthropoda</taxon>
        <taxon>Hexapoda</taxon>
        <taxon>Insecta</taxon>
        <taxon>Pterygota</taxon>
        <taxon>Neoptera</taxon>
        <taxon>Endopterygota</taxon>
        <taxon>Coleoptera</taxon>
        <taxon>Polyphaga</taxon>
        <taxon>Cucujiformia</taxon>
        <taxon>Chrysomeloidea</taxon>
        <taxon>Cerambycidae</taxon>
        <taxon>Lepturinae</taxon>
        <taxon>Rhagiini</taxon>
        <taxon>Rhamnusium</taxon>
    </lineage>
</organism>
<gene>
    <name evidence="2" type="ORF">NQ314_010068</name>
</gene>
<evidence type="ECO:0000256" key="1">
    <source>
        <dbReference type="SAM" id="SignalP"/>
    </source>
</evidence>
<reference evidence="2" key="1">
    <citation type="journal article" date="2023" name="Insect Mol. Biol.">
        <title>Genome sequencing provides insights into the evolution of gene families encoding plant cell wall-degrading enzymes in longhorned beetles.</title>
        <authorList>
            <person name="Shin N.R."/>
            <person name="Okamura Y."/>
            <person name="Kirsch R."/>
            <person name="Pauchet Y."/>
        </authorList>
    </citation>
    <scope>NUCLEOTIDE SEQUENCE</scope>
    <source>
        <strain evidence="2">RBIC_L_NR</strain>
    </source>
</reference>
<evidence type="ECO:0000313" key="3">
    <source>
        <dbReference type="Proteomes" id="UP001162156"/>
    </source>
</evidence>
<dbReference type="Proteomes" id="UP001162156">
    <property type="component" value="Unassembled WGS sequence"/>
</dbReference>